<evidence type="ECO:0000313" key="15">
    <source>
        <dbReference type="Proteomes" id="UP000309566"/>
    </source>
</evidence>
<keyword evidence="7" id="KW-0067">ATP-binding</keyword>
<keyword evidence="9 10" id="KW-0472">Membrane</keyword>
<dbReference type="Gene3D" id="3.90.70.10">
    <property type="entry name" value="Cysteine proteinases"/>
    <property type="match status" value="1"/>
</dbReference>
<dbReference type="RefSeq" id="WP_136000278.1">
    <property type="nucleotide sequence ID" value="NZ_CAOKYF010000009.1"/>
</dbReference>
<dbReference type="Pfam" id="PF00005">
    <property type="entry name" value="ABC_tran"/>
    <property type="match status" value="1"/>
</dbReference>
<dbReference type="PROSITE" id="PS50893">
    <property type="entry name" value="ABC_TRANSPORTER_2"/>
    <property type="match status" value="1"/>
</dbReference>
<dbReference type="PANTHER" id="PTHR43394:SF1">
    <property type="entry name" value="ATP-BINDING CASSETTE SUB-FAMILY B MEMBER 10, MITOCHONDRIAL"/>
    <property type="match status" value="1"/>
</dbReference>
<dbReference type="InterPro" id="IPR017871">
    <property type="entry name" value="ABC_transporter-like_CS"/>
</dbReference>
<dbReference type="InterPro" id="IPR003439">
    <property type="entry name" value="ABC_transporter-like_ATP-bd"/>
</dbReference>
<reference evidence="14 15" key="1">
    <citation type="submission" date="2019-04" db="EMBL/GenBank/DDBJ databases">
        <title>Microbes associate with the intestines of laboratory mice.</title>
        <authorList>
            <person name="Navarre W."/>
            <person name="Wong E."/>
            <person name="Huang K."/>
            <person name="Tropini C."/>
            <person name="Ng K."/>
            <person name="Yu B."/>
        </authorList>
    </citation>
    <scope>NUCLEOTIDE SEQUENCE [LARGE SCALE GENOMIC DNA]</scope>
    <source>
        <strain evidence="14 15">NM63_1-25</strain>
    </source>
</reference>
<keyword evidence="5" id="KW-0547">Nucleotide-binding</keyword>
<keyword evidence="3" id="KW-1003">Cell membrane</keyword>
<evidence type="ECO:0000256" key="5">
    <source>
        <dbReference type="ARBA" id="ARBA00022741"/>
    </source>
</evidence>
<evidence type="ECO:0000313" key="14">
    <source>
        <dbReference type="EMBL" id="TGY28150.1"/>
    </source>
</evidence>
<dbReference type="InterPro" id="IPR005074">
    <property type="entry name" value="Peptidase_C39"/>
</dbReference>
<keyword evidence="8 10" id="KW-1133">Transmembrane helix</keyword>
<dbReference type="SMART" id="SM00382">
    <property type="entry name" value="AAA"/>
    <property type="match status" value="1"/>
</dbReference>
<feature type="transmembrane region" description="Helical" evidence="10">
    <location>
        <begin position="185"/>
        <end position="206"/>
    </location>
</feature>
<feature type="transmembrane region" description="Helical" evidence="10">
    <location>
        <begin position="324"/>
        <end position="343"/>
    </location>
</feature>
<protein>
    <submittedName>
        <fullName evidence="14">Peptidase domain-containing ABC transporter</fullName>
    </submittedName>
</protein>
<dbReference type="Pfam" id="PF03412">
    <property type="entry name" value="Peptidase_C39"/>
    <property type="match status" value="1"/>
</dbReference>
<evidence type="ECO:0000256" key="4">
    <source>
        <dbReference type="ARBA" id="ARBA00022692"/>
    </source>
</evidence>
<feature type="domain" description="Peptidase C39" evidence="13">
    <location>
        <begin position="9"/>
        <end position="142"/>
    </location>
</feature>
<dbReference type="InterPro" id="IPR011527">
    <property type="entry name" value="ABC1_TM_dom"/>
</dbReference>
<dbReference type="AlphaFoldDB" id="A0A4V3RHG9"/>
<evidence type="ECO:0000259" key="12">
    <source>
        <dbReference type="PROSITE" id="PS50929"/>
    </source>
</evidence>
<accession>A0A4V3RHG9</accession>
<dbReference type="InterPro" id="IPR039421">
    <property type="entry name" value="Type_1_exporter"/>
</dbReference>
<dbReference type="Gene3D" id="3.40.50.300">
    <property type="entry name" value="P-loop containing nucleotide triphosphate hydrolases"/>
    <property type="match status" value="1"/>
</dbReference>
<sequence>MKPFPHYQQLDSMDCGPSCLRMIAKYYGRSYSLQNLRERSFITRQGVSMLGISDAAESIGMRTQGVRVNLQQLVEDVSLPCILHWNQNHFVVLYDIKKKGCFLSRSIETEDYIFSISDPAKGKYSIDRAGFEKCWISVRNEGREAGFALLLTPTPAFHERIDDQEQRRHNLSFYLRYLFPYKSQLFQLIVGMLLGGVFSFILPFLTQSLVDQGIGNNNLNFITLILIAQLVLSITQMGVGFIQSWLSLHMNTRISITLISDFLAKLMRLPIRFFDAKNIGDIMQRIGDHGRIQSFMTGTTLSTLFSFFNFFIFASIMAYYNQTILVVFLVGNTLYVVWILSFLRYRRKLDNARFTQAAANQCNMVQLITGMQEIKLNNCEKQQRWKWESIQVKLFKISIQSMALGQIQQVGSIFFSQTTSLLISFLCAKAVVDGDITLGMMMSISYIIGQLSGPIGQVIGFSQSLQDAKISLERLNEINNKEEEVMEADNKINVLPDNSSITLENVCFSYDGAERDYVLDNLNLTIPHNKVTAIVGASGSGKTTVIKLLLGFYQPIKGDIKVGKHSLKDINPHLWRQNTGAVMQEGFLFSDSIANNIAVSEESVDKKRLSDAVEAANIKDFIESLPQKYNSKIGMEGNGVSQGQKQRILIARAIYKNPAYLFFDEATNALDANNEKIILDNLTRFYKGRTVVVVAHRLSTVQNADNIVVMETGKVLESGTHKELTAKKGAYYTLVKNQLELGV</sequence>
<dbReference type="InterPro" id="IPR036640">
    <property type="entry name" value="ABC1_TM_sf"/>
</dbReference>
<dbReference type="PROSITE" id="PS50929">
    <property type="entry name" value="ABC_TM1F"/>
    <property type="match status" value="1"/>
</dbReference>
<keyword evidence="6" id="KW-0378">Hydrolase</keyword>
<feature type="transmembrane region" description="Helical" evidence="10">
    <location>
        <begin position="218"/>
        <end position="242"/>
    </location>
</feature>
<dbReference type="GO" id="GO:0006508">
    <property type="term" value="P:proteolysis"/>
    <property type="evidence" value="ECO:0007669"/>
    <property type="project" value="InterPro"/>
</dbReference>
<dbReference type="CDD" id="cd18571">
    <property type="entry name" value="ABC_6TM_peptidase_like"/>
    <property type="match status" value="1"/>
</dbReference>
<dbReference type="GO" id="GO:0016887">
    <property type="term" value="F:ATP hydrolysis activity"/>
    <property type="evidence" value="ECO:0007669"/>
    <property type="project" value="InterPro"/>
</dbReference>
<evidence type="ECO:0000256" key="2">
    <source>
        <dbReference type="ARBA" id="ARBA00022448"/>
    </source>
</evidence>
<keyword evidence="4 10" id="KW-0812">Transmembrane</keyword>
<evidence type="ECO:0000256" key="1">
    <source>
        <dbReference type="ARBA" id="ARBA00004651"/>
    </source>
</evidence>
<dbReference type="GO" id="GO:0015421">
    <property type="term" value="F:ABC-type oligopeptide transporter activity"/>
    <property type="evidence" value="ECO:0007669"/>
    <property type="project" value="TreeGrafter"/>
</dbReference>
<feature type="domain" description="ABC transmembrane type-1" evidence="12">
    <location>
        <begin position="188"/>
        <end position="467"/>
    </location>
</feature>
<organism evidence="14 15">
    <name type="scientific">Bacteroides caecimuris</name>
    <dbReference type="NCBI Taxonomy" id="1796613"/>
    <lineage>
        <taxon>Bacteria</taxon>
        <taxon>Pseudomonadati</taxon>
        <taxon>Bacteroidota</taxon>
        <taxon>Bacteroidia</taxon>
        <taxon>Bacteroidales</taxon>
        <taxon>Bacteroidaceae</taxon>
        <taxon>Bacteroides</taxon>
    </lineage>
</organism>
<dbReference type="GO" id="GO:0008233">
    <property type="term" value="F:peptidase activity"/>
    <property type="evidence" value="ECO:0007669"/>
    <property type="project" value="InterPro"/>
</dbReference>
<comment type="subcellular location">
    <subcellularLocation>
        <location evidence="1">Cell membrane</location>
        <topology evidence="1">Multi-pass membrane protein</topology>
    </subcellularLocation>
</comment>
<dbReference type="SUPFAM" id="SSF52540">
    <property type="entry name" value="P-loop containing nucleoside triphosphate hydrolases"/>
    <property type="match status" value="1"/>
</dbReference>
<dbReference type="GO" id="GO:0005886">
    <property type="term" value="C:plasma membrane"/>
    <property type="evidence" value="ECO:0007669"/>
    <property type="project" value="UniProtKB-SubCell"/>
</dbReference>
<feature type="domain" description="ABC transporter" evidence="11">
    <location>
        <begin position="501"/>
        <end position="737"/>
    </location>
</feature>
<dbReference type="InterPro" id="IPR003593">
    <property type="entry name" value="AAA+_ATPase"/>
</dbReference>
<dbReference type="Gene3D" id="1.20.1560.10">
    <property type="entry name" value="ABC transporter type 1, transmembrane domain"/>
    <property type="match status" value="1"/>
</dbReference>
<dbReference type="InterPro" id="IPR027417">
    <property type="entry name" value="P-loop_NTPase"/>
</dbReference>
<keyword evidence="2" id="KW-0813">Transport</keyword>
<dbReference type="Proteomes" id="UP000309566">
    <property type="component" value="Unassembled WGS sequence"/>
</dbReference>
<name>A0A4V3RHG9_9BACE</name>
<comment type="caution">
    <text evidence="14">The sequence shown here is derived from an EMBL/GenBank/DDBJ whole genome shotgun (WGS) entry which is preliminary data.</text>
</comment>
<evidence type="ECO:0000256" key="7">
    <source>
        <dbReference type="ARBA" id="ARBA00022840"/>
    </source>
</evidence>
<dbReference type="PROSITE" id="PS50990">
    <property type="entry name" value="PEPTIDASE_C39"/>
    <property type="match status" value="1"/>
</dbReference>
<evidence type="ECO:0000256" key="9">
    <source>
        <dbReference type="ARBA" id="ARBA00023136"/>
    </source>
</evidence>
<dbReference type="Pfam" id="PF00664">
    <property type="entry name" value="ABC_membrane"/>
    <property type="match status" value="1"/>
</dbReference>
<evidence type="ECO:0000256" key="10">
    <source>
        <dbReference type="SAM" id="Phobius"/>
    </source>
</evidence>
<dbReference type="PROSITE" id="PS00211">
    <property type="entry name" value="ABC_TRANSPORTER_1"/>
    <property type="match status" value="1"/>
</dbReference>
<dbReference type="CDD" id="cd02418">
    <property type="entry name" value="Peptidase_C39B"/>
    <property type="match status" value="1"/>
</dbReference>
<gene>
    <name evidence="14" type="ORF">E5353_15405</name>
</gene>
<evidence type="ECO:0000256" key="3">
    <source>
        <dbReference type="ARBA" id="ARBA00022475"/>
    </source>
</evidence>
<evidence type="ECO:0000259" key="13">
    <source>
        <dbReference type="PROSITE" id="PS50990"/>
    </source>
</evidence>
<proteinExistence type="predicted"/>
<dbReference type="PANTHER" id="PTHR43394">
    <property type="entry name" value="ATP-DEPENDENT PERMEASE MDL1, MITOCHONDRIAL"/>
    <property type="match status" value="1"/>
</dbReference>
<dbReference type="GO" id="GO:0005524">
    <property type="term" value="F:ATP binding"/>
    <property type="evidence" value="ECO:0007669"/>
    <property type="project" value="UniProtKB-KW"/>
</dbReference>
<dbReference type="FunFam" id="3.40.50.300:FF:000299">
    <property type="entry name" value="ABC transporter ATP-binding protein/permease"/>
    <property type="match status" value="1"/>
</dbReference>
<dbReference type="SUPFAM" id="SSF90123">
    <property type="entry name" value="ABC transporter transmembrane region"/>
    <property type="match status" value="1"/>
</dbReference>
<evidence type="ECO:0000256" key="6">
    <source>
        <dbReference type="ARBA" id="ARBA00022801"/>
    </source>
</evidence>
<dbReference type="EMBL" id="SRYX01000076">
    <property type="protein sequence ID" value="TGY28150.1"/>
    <property type="molecule type" value="Genomic_DNA"/>
</dbReference>
<feature type="transmembrane region" description="Helical" evidence="10">
    <location>
        <begin position="295"/>
        <end position="318"/>
    </location>
</feature>
<evidence type="ECO:0000259" key="11">
    <source>
        <dbReference type="PROSITE" id="PS50893"/>
    </source>
</evidence>
<evidence type="ECO:0000256" key="8">
    <source>
        <dbReference type="ARBA" id="ARBA00022989"/>
    </source>
</evidence>